<evidence type="ECO:0000313" key="6">
    <source>
        <dbReference type="Proteomes" id="UP000008888"/>
    </source>
</evidence>
<keyword evidence="4" id="KW-0963">Cytoplasm</keyword>
<keyword evidence="2 4" id="KW-0996">Nickel insertion</keyword>
<evidence type="ECO:0000313" key="5">
    <source>
        <dbReference type="EMBL" id="AEG00927.1"/>
    </source>
</evidence>
<evidence type="ECO:0000256" key="1">
    <source>
        <dbReference type="ARBA" id="ARBA00007177"/>
    </source>
</evidence>
<comment type="function">
    <text evidence="4">Required for maturation of urease via the functional incorporation of the urease nickel metallocenter.</text>
</comment>
<keyword evidence="3 4" id="KW-0143">Chaperone</keyword>
<dbReference type="Proteomes" id="UP000008888">
    <property type="component" value="Chromosome"/>
</dbReference>
<dbReference type="PANTHER" id="PTHR33643:SF1">
    <property type="entry name" value="UREASE ACCESSORY PROTEIN D"/>
    <property type="match status" value="1"/>
</dbReference>
<evidence type="ECO:0000256" key="2">
    <source>
        <dbReference type="ARBA" id="ARBA00022988"/>
    </source>
</evidence>
<comment type="similarity">
    <text evidence="1 4">Belongs to the UreD family.</text>
</comment>
<accession>F9ZXD9</accession>
<dbReference type="EMBL" id="CP002738">
    <property type="protein sequence ID" value="AEG00927.1"/>
    <property type="molecule type" value="Genomic_DNA"/>
</dbReference>
<keyword evidence="6" id="KW-1185">Reference proteome</keyword>
<evidence type="ECO:0000256" key="4">
    <source>
        <dbReference type="HAMAP-Rule" id="MF_01384"/>
    </source>
</evidence>
<dbReference type="AlphaFoldDB" id="F9ZXD9"/>
<dbReference type="GO" id="GO:0005737">
    <property type="term" value="C:cytoplasm"/>
    <property type="evidence" value="ECO:0007669"/>
    <property type="project" value="UniProtKB-SubCell"/>
</dbReference>
<proteinExistence type="inferred from homology"/>
<dbReference type="Pfam" id="PF01774">
    <property type="entry name" value="UreD"/>
    <property type="match status" value="1"/>
</dbReference>
<reference evidence="6" key="3">
    <citation type="submission" date="2011-05" db="EMBL/GenBank/DDBJ databases">
        <title>Complete sequence of Methylomonas methanica MC09.</title>
        <authorList>
            <consortium name="US DOE Joint Genome Institute"/>
            <person name="Lucas S."/>
            <person name="Han J."/>
            <person name="Lapidus A."/>
            <person name="Cheng J.-F."/>
            <person name="Goodwin L."/>
            <person name="Pitluck S."/>
            <person name="Peters L."/>
            <person name="Mikhailova N."/>
            <person name="Teshima H."/>
            <person name="Han C."/>
            <person name="Tapia R."/>
            <person name="Land M."/>
            <person name="Hauser L."/>
            <person name="Kyrpides N."/>
            <person name="Ivanova N."/>
            <person name="Pagani I."/>
            <person name="Stein L."/>
            <person name="Woyke T."/>
        </authorList>
    </citation>
    <scope>NUCLEOTIDE SEQUENCE [LARGE SCALE GENOMIC DNA]</scope>
    <source>
        <strain evidence="6">MC09</strain>
    </source>
</reference>
<sequence>MFLESPAAGADPDAAGDAAAWQAELTLGFSRRGDKTVLSRREHYGPLTVQRPFYPEGPVCHVYLLHPPGGVVAGDRLHFDIGVDNGGQALITTPAAGKFYRSDGKQARQTVDLRVAKQASLEWLPQESIVYEGASLHTGMEIELADGAGFIGWEVLALGRPAAGEGFEAGEALLNWRIKRGGRLFYLEKQRLDATAFKSRWGLNGHSACGTLFACPTQPHHLQAVQALIGEDPGRGVTQIEDMLICRALDERADRLREFYLQIWALLRTDIVGQNSCAPRIWAT</sequence>
<dbReference type="STRING" id="857087.Metme_2536"/>
<organism evidence="5 6">
    <name type="scientific">Methylomonas methanica (strain DSM 25384 / MC09)</name>
    <dbReference type="NCBI Taxonomy" id="857087"/>
    <lineage>
        <taxon>Bacteria</taxon>
        <taxon>Pseudomonadati</taxon>
        <taxon>Pseudomonadota</taxon>
        <taxon>Gammaproteobacteria</taxon>
        <taxon>Methylococcales</taxon>
        <taxon>Methylococcaceae</taxon>
        <taxon>Methylomonas</taxon>
    </lineage>
</organism>
<dbReference type="PANTHER" id="PTHR33643">
    <property type="entry name" value="UREASE ACCESSORY PROTEIN D"/>
    <property type="match status" value="1"/>
</dbReference>
<dbReference type="HOGENOM" id="CLU_056339_0_0_6"/>
<dbReference type="KEGG" id="mmt:Metme_2536"/>
<comment type="subunit">
    <text evidence="4">UreD, UreF and UreG form a complex that acts as a GTP-hydrolysis-dependent molecular chaperone, activating the urease apoprotein by helping to assemble the nickel containing metallocenter of UreC. The UreE protein probably delivers the nickel.</text>
</comment>
<dbReference type="HAMAP" id="MF_01384">
    <property type="entry name" value="UreD"/>
    <property type="match status" value="1"/>
</dbReference>
<dbReference type="GO" id="GO:0016151">
    <property type="term" value="F:nickel cation binding"/>
    <property type="evidence" value="ECO:0007669"/>
    <property type="project" value="UniProtKB-UniRule"/>
</dbReference>
<dbReference type="RefSeq" id="WP_013819163.1">
    <property type="nucleotide sequence ID" value="NC_015572.1"/>
</dbReference>
<gene>
    <name evidence="4" type="primary">ureD</name>
    <name evidence="5" type="ordered locus">Metme_2536</name>
</gene>
<comment type="subcellular location">
    <subcellularLocation>
        <location evidence="4">Cytoplasm</location>
    </subcellularLocation>
</comment>
<dbReference type="OrthoDB" id="9798842at2"/>
<dbReference type="eggNOG" id="COG0829">
    <property type="taxonomic scope" value="Bacteria"/>
</dbReference>
<reference evidence="5 6" key="1">
    <citation type="journal article" date="2011" name="J. Bacteriol.">
        <title>Complete Genome Sequence of the Aerobic Marine Methanotroph Methylomonas methanica MC09.</title>
        <authorList>
            <person name="Boden R."/>
            <person name="Cunliffe M."/>
            <person name="Scanlan J."/>
            <person name="Moussard H."/>
            <person name="Kits K.D."/>
            <person name="Klotz M.G."/>
            <person name="Jetten M.S."/>
            <person name="Vuilleumier S."/>
            <person name="Han J."/>
            <person name="Peters L."/>
            <person name="Mikhailova N."/>
            <person name="Teshima H."/>
            <person name="Tapia R."/>
            <person name="Kyrpides N."/>
            <person name="Ivanova N."/>
            <person name="Pagani I."/>
            <person name="Cheng J.F."/>
            <person name="Goodwin L."/>
            <person name="Han C."/>
            <person name="Hauser L."/>
            <person name="Land M.L."/>
            <person name="Lapidus A."/>
            <person name="Lucas S."/>
            <person name="Pitluck S."/>
            <person name="Woyke T."/>
            <person name="Stein L."/>
            <person name="Murrell J.C."/>
        </authorList>
    </citation>
    <scope>NUCLEOTIDE SEQUENCE [LARGE SCALE GENOMIC DNA]</scope>
    <source>
        <strain evidence="5 6">MC09</strain>
    </source>
</reference>
<protein>
    <recommendedName>
        <fullName evidence="4">Urease accessory protein UreD</fullName>
    </recommendedName>
</protein>
<reference key="2">
    <citation type="submission" date="2011-05" db="EMBL/GenBank/DDBJ databases">
        <title>Complete genome sequence of the aerobic marine methanotroph Methylomonas methanica MC09.</title>
        <authorList>
            <person name="Boden R."/>
            <person name="Cunliffe M."/>
            <person name="Scanlan J."/>
            <person name="Moussard H."/>
            <person name="Kits K.D."/>
            <person name="Klotz M."/>
            <person name="Jetten M."/>
            <person name="Vuilleumier S."/>
            <person name="Han J."/>
            <person name="Peters L."/>
            <person name="Mikhailova N."/>
            <person name="Teshima H."/>
            <person name="Tapia R."/>
            <person name="Kyrpides N."/>
            <person name="Ivanova N."/>
            <person name="Pagani I."/>
            <person name="Cheng J.-F."/>
            <person name="Goodwin L."/>
            <person name="Han C."/>
            <person name="Hauser L."/>
            <person name="Land M."/>
            <person name="Lapidus A."/>
            <person name="Lucas S."/>
            <person name="Pitluck S."/>
            <person name="Woyke T."/>
            <person name="Stein L.Y."/>
            <person name="Murrell C."/>
        </authorList>
    </citation>
    <scope>NUCLEOTIDE SEQUENCE</scope>
    <source>
        <strain>MC09</strain>
    </source>
</reference>
<evidence type="ECO:0000256" key="3">
    <source>
        <dbReference type="ARBA" id="ARBA00023186"/>
    </source>
</evidence>
<name>F9ZXD9_METMM</name>
<dbReference type="InterPro" id="IPR002669">
    <property type="entry name" value="UreD"/>
</dbReference>